<dbReference type="EMBL" id="CP060007">
    <property type="protein sequence ID" value="QNA46693.1"/>
    <property type="molecule type" value="Genomic_DNA"/>
</dbReference>
<comment type="similarity">
    <text evidence="2 9">Belongs to the RecN family.</text>
</comment>
<evidence type="ECO:0000256" key="5">
    <source>
        <dbReference type="ARBA" id="ARBA00022763"/>
    </source>
</evidence>
<evidence type="ECO:0000313" key="12">
    <source>
        <dbReference type="EMBL" id="QNA46693.1"/>
    </source>
</evidence>
<dbReference type="GO" id="GO:0005524">
    <property type="term" value="F:ATP binding"/>
    <property type="evidence" value="ECO:0007669"/>
    <property type="project" value="UniProtKB-KW"/>
</dbReference>
<dbReference type="Pfam" id="PF02463">
    <property type="entry name" value="SMC_N"/>
    <property type="match status" value="1"/>
</dbReference>
<dbReference type="KEGG" id="lacs:H4075_05825"/>
<evidence type="ECO:0000256" key="7">
    <source>
        <dbReference type="ARBA" id="ARBA00023204"/>
    </source>
</evidence>
<evidence type="ECO:0000256" key="3">
    <source>
        <dbReference type="ARBA" id="ARBA00021315"/>
    </source>
</evidence>
<organism evidence="12 13">
    <name type="scientific">Lacibacter sediminis</name>
    <dbReference type="NCBI Taxonomy" id="2760713"/>
    <lineage>
        <taxon>Bacteria</taxon>
        <taxon>Pseudomonadati</taxon>
        <taxon>Bacteroidota</taxon>
        <taxon>Chitinophagia</taxon>
        <taxon>Chitinophagales</taxon>
        <taxon>Chitinophagaceae</taxon>
        <taxon>Lacibacter</taxon>
    </lineage>
</organism>
<evidence type="ECO:0000256" key="1">
    <source>
        <dbReference type="ARBA" id="ARBA00003618"/>
    </source>
</evidence>
<reference evidence="13" key="1">
    <citation type="submission" date="2020-08" db="EMBL/GenBank/DDBJ databases">
        <title>Lacibacter sp. S13-6-6 genome sequencing.</title>
        <authorList>
            <person name="Jin L."/>
        </authorList>
    </citation>
    <scope>NUCLEOTIDE SEQUENCE [LARGE SCALE GENOMIC DNA]</scope>
    <source>
        <strain evidence="13">S13-6-6</strain>
    </source>
</reference>
<dbReference type="PIRSF" id="PIRSF003128">
    <property type="entry name" value="RecN"/>
    <property type="match status" value="1"/>
</dbReference>
<dbReference type="AlphaFoldDB" id="A0A7G5XMJ0"/>
<dbReference type="GO" id="GO:0006310">
    <property type="term" value="P:DNA recombination"/>
    <property type="evidence" value="ECO:0007669"/>
    <property type="project" value="InterPro"/>
</dbReference>
<sequence>MLMKLSIQNFAIIDQLTVEFQQGLNIITGETGAGKSILLGALGLVLGNRADSSALRTADKKCVVEAFFGLSNQHIKDWLQQNEIDEEDELILRREISPNGKSRAFINDTPVNLTQLKALTSALVDLHLQFDTLELGEEDFQREVLDALASNTTRVEQYRQQYVRYAKLQRELQQLKEQQQQQQKEQDYRQFLLDELEQASFKENELEDADQELKLLSNAENIATVLSESVQFLKEGETPVVQQLKIVLQRLQQYKDMHADLSAISDRLQSAQIELSDIASELDHLQNSISVDEARMQQLNERLELGYKLQKKHGLHSTNELLALLEQLQQQQQSVADLGNSIAIREKEAAAQQQQLNKEAAVIHEQRKKYIEPFTRQVNELLSRVGMPNARLKVELTTTSLYQYGTDSINFLFDANKSNRFEPISKVASGGELSRLMLCIKSLVAEKISLSTMLFDEIDTGISGEAAKQVGILLKELADRQQVITITHLPQIAAKATAHYFVYKQEEKSVIKTKIRLLNKEEQIETVAKMLSGEKPTDSSLVTAKEMVMG</sequence>
<keyword evidence="10" id="KW-0175">Coiled coil</keyword>
<dbReference type="InterPro" id="IPR004604">
    <property type="entry name" value="DNA_recomb/repair_RecN"/>
</dbReference>
<evidence type="ECO:0000313" key="13">
    <source>
        <dbReference type="Proteomes" id="UP000515344"/>
    </source>
</evidence>
<evidence type="ECO:0000256" key="2">
    <source>
        <dbReference type="ARBA" id="ARBA00009441"/>
    </source>
</evidence>
<dbReference type="GO" id="GO:0009432">
    <property type="term" value="P:SOS response"/>
    <property type="evidence" value="ECO:0007669"/>
    <property type="project" value="TreeGrafter"/>
</dbReference>
<dbReference type="CDD" id="cd03241">
    <property type="entry name" value="ABC_RecN"/>
    <property type="match status" value="2"/>
</dbReference>
<dbReference type="PANTHER" id="PTHR11059:SF0">
    <property type="entry name" value="DNA REPAIR PROTEIN RECN"/>
    <property type="match status" value="1"/>
</dbReference>
<dbReference type="GO" id="GO:0043590">
    <property type="term" value="C:bacterial nucleoid"/>
    <property type="evidence" value="ECO:0007669"/>
    <property type="project" value="TreeGrafter"/>
</dbReference>
<dbReference type="Proteomes" id="UP000515344">
    <property type="component" value="Chromosome"/>
</dbReference>
<gene>
    <name evidence="12" type="primary">recN</name>
    <name evidence="12" type="ORF">H4075_05825</name>
</gene>
<evidence type="ECO:0000256" key="4">
    <source>
        <dbReference type="ARBA" id="ARBA00022741"/>
    </source>
</evidence>
<dbReference type="Gene3D" id="3.40.50.300">
    <property type="entry name" value="P-loop containing nucleotide triphosphate hydrolases"/>
    <property type="match status" value="2"/>
</dbReference>
<evidence type="ECO:0000259" key="11">
    <source>
        <dbReference type="Pfam" id="PF02463"/>
    </source>
</evidence>
<keyword evidence="5 9" id="KW-0227">DNA damage</keyword>
<dbReference type="NCBIfam" id="TIGR00634">
    <property type="entry name" value="recN"/>
    <property type="match status" value="1"/>
</dbReference>
<feature type="coiled-coil region" evidence="10">
    <location>
        <begin position="158"/>
        <end position="219"/>
    </location>
</feature>
<protein>
    <recommendedName>
        <fullName evidence="3 9">DNA repair protein RecN</fullName>
    </recommendedName>
    <alternativeName>
        <fullName evidence="8 9">Recombination protein N</fullName>
    </alternativeName>
</protein>
<accession>A0A7G5XMJ0</accession>
<keyword evidence="4" id="KW-0547">Nucleotide-binding</keyword>
<keyword evidence="7 9" id="KW-0234">DNA repair</keyword>
<name>A0A7G5XMJ0_9BACT</name>
<keyword evidence="13" id="KW-1185">Reference proteome</keyword>
<evidence type="ECO:0000256" key="8">
    <source>
        <dbReference type="ARBA" id="ARBA00033408"/>
    </source>
</evidence>
<dbReference type="InterPro" id="IPR027417">
    <property type="entry name" value="P-loop_NTPase"/>
</dbReference>
<keyword evidence="6" id="KW-0067">ATP-binding</keyword>
<dbReference type="GO" id="GO:0006281">
    <property type="term" value="P:DNA repair"/>
    <property type="evidence" value="ECO:0007669"/>
    <property type="project" value="UniProtKB-KW"/>
</dbReference>
<dbReference type="PANTHER" id="PTHR11059">
    <property type="entry name" value="DNA REPAIR PROTEIN RECN"/>
    <property type="match status" value="1"/>
</dbReference>
<feature type="domain" description="RecF/RecN/SMC N-terminal" evidence="11">
    <location>
        <begin position="2"/>
        <end position="508"/>
    </location>
</feature>
<evidence type="ECO:0000256" key="10">
    <source>
        <dbReference type="SAM" id="Coils"/>
    </source>
</evidence>
<dbReference type="SUPFAM" id="SSF52540">
    <property type="entry name" value="P-loop containing nucleoside triphosphate hydrolases"/>
    <property type="match status" value="2"/>
</dbReference>
<proteinExistence type="inferred from homology"/>
<dbReference type="NCBIfam" id="NF008121">
    <property type="entry name" value="PRK10869.1"/>
    <property type="match status" value="1"/>
</dbReference>
<comment type="function">
    <text evidence="1 9">May be involved in recombinational repair of damaged DNA.</text>
</comment>
<dbReference type="InterPro" id="IPR003395">
    <property type="entry name" value="RecF/RecN/SMC_N"/>
</dbReference>
<feature type="coiled-coil region" evidence="10">
    <location>
        <begin position="268"/>
        <end position="302"/>
    </location>
</feature>
<evidence type="ECO:0000256" key="6">
    <source>
        <dbReference type="ARBA" id="ARBA00022840"/>
    </source>
</evidence>
<evidence type="ECO:0000256" key="9">
    <source>
        <dbReference type="PIRNR" id="PIRNR003128"/>
    </source>
</evidence>
<dbReference type="FunFam" id="3.40.50.300:FF:000319">
    <property type="entry name" value="DNA repair protein RecN"/>
    <property type="match status" value="1"/>
</dbReference>